<dbReference type="PROSITE" id="PS01244">
    <property type="entry name" value="ACONITASE_2"/>
    <property type="match status" value="1"/>
</dbReference>
<keyword evidence="5 13" id="KW-0432">Leucine biosynthesis</keyword>
<keyword evidence="7 13" id="KW-0028">Amino-acid biosynthesis</keyword>
<proteinExistence type="inferred from homology"/>
<reference evidence="15 16" key="1">
    <citation type="submission" date="2024-08" db="EMBL/GenBank/DDBJ databases">
        <authorList>
            <person name="Lu H."/>
        </authorList>
    </citation>
    <scope>NUCLEOTIDE SEQUENCE [LARGE SCALE GENOMIC DNA]</scope>
    <source>
        <strain evidence="15 16">BYS180W</strain>
    </source>
</reference>
<sequence length="470" mass="50257">MSPRTLYDKLWDAHVVHTEEDGTAVLYIDRHLLHEVTSPQAFEGLELAGRKLWRLSANLAVSDHNVPTTDRSQGIADPISKLQVDTLDANCDRHGVTQFKMGDLRQGIVHVIGPEQGATLPGMTVVCGDSHTSTHGAFGALAHGIGTSEVEHVMATQTLLAKKAKNMLVKVEGKVAKGVGAKDIVLAIIGKIGTAGGTGYTIEFAGSAIRALSMEGRMTVCNMAIEAGARAGLVAVDDTTLRYVQGRPFSPQGVELEQAAAYWRTLHSDDGAHFDKVVELDAAQIKPQVTWGTSPEMVLSIEDRVPDPDKEKDAVKRGAIERALQYMALEPNKALADVRIDKVFIGSCTNSRIEDMREAAEVVKRVGGRIAANVKLALVVPGSGLVKAQAEAEGLDKIFKAAGFEWREPGCSMCLAMNADRLEPGERCASTSNRNFEGRQGAGGRTHLVSPAMAAAAAMAGHFVDVRRVA</sequence>
<dbReference type="RefSeq" id="WP_394462257.1">
    <property type="nucleotide sequence ID" value="NZ_JBIGHZ010000005.1"/>
</dbReference>
<evidence type="ECO:0000313" key="15">
    <source>
        <dbReference type="EMBL" id="MFG6449250.1"/>
    </source>
</evidence>
<keyword evidence="11 13" id="KW-0456">Lyase</keyword>
<feature type="binding site" evidence="13">
    <location>
        <position position="348"/>
    </location>
    <ligand>
        <name>[4Fe-4S] cluster</name>
        <dbReference type="ChEBI" id="CHEBI:49883"/>
    </ligand>
</feature>
<dbReference type="EMBL" id="JBIGHZ010000005">
    <property type="protein sequence ID" value="MFG6449250.1"/>
    <property type="molecule type" value="Genomic_DNA"/>
</dbReference>
<dbReference type="NCBIfam" id="NF004016">
    <property type="entry name" value="PRK05478.1"/>
    <property type="match status" value="1"/>
</dbReference>
<dbReference type="PRINTS" id="PR00415">
    <property type="entry name" value="ACONITASE"/>
</dbReference>
<evidence type="ECO:0000256" key="10">
    <source>
        <dbReference type="ARBA" id="ARBA00023014"/>
    </source>
</evidence>
<evidence type="ECO:0000256" key="6">
    <source>
        <dbReference type="ARBA" id="ARBA00022485"/>
    </source>
</evidence>
<dbReference type="HAMAP" id="MF_01026">
    <property type="entry name" value="LeuC_type1"/>
    <property type="match status" value="1"/>
</dbReference>
<keyword evidence="9 13" id="KW-0408">Iron</keyword>
<comment type="cofactor">
    <cofactor evidence="13">
        <name>[4Fe-4S] cluster</name>
        <dbReference type="ChEBI" id="CHEBI:49883"/>
    </cofactor>
    <text evidence="13">Binds 1 [4Fe-4S] cluster per subunit.</text>
</comment>
<dbReference type="PANTHER" id="PTHR43822">
    <property type="entry name" value="HOMOACONITASE, MITOCHONDRIAL-RELATED"/>
    <property type="match status" value="1"/>
</dbReference>
<evidence type="ECO:0000256" key="7">
    <source>
        <dbReference type="ARBA" id="ARBA00022605"/>
    </source>
</evidence>
<comment type="caution">
    <text evidence="15">The sequence shown here is derived from an EMBL/GenBank/DDBJ whole genome shotgun (WGS) entry which is preliminary data.</text>
</comment>
<dbReference type="InterPro" id="IPR018136">
    <property type="entry name" value="Aconitase_4Fe-4S_BS"/>
</dbReference>
<dbReference type="InterPro" id="IPR004430">
    <property type="entry name" value="3-IsopropMal_deHydase_lsu"/>
</dbReference>
<dbReference type="InterPro" id="IPR015931">
    <property type="entry name" value="Acnase/IPM_dHydase_lsu_aba_1/3"/>
</dbReference>
<comment type="similarity">
    <text evidence="13">Belongs to the aconitase/IPM isomerase family. LeuC type 1 subfamily.</text>
</comment>
<evidence type="ECO:0000256" key="1">
    <source>
        <dbReference type="ARBA" id="ARBA00000491"/>
    </source>
</evidence>
<evidence type="ECO:0000256" key="4">
    <source>
        <dbReference type="ARBA" id="ARBA00011271"/>
    </source>
</evidence>
<evidence type="ECO:0000256" key="12">
    <source>
        <dbReference type="ARBA" id="ARBA00023304"/>
    </source>
</evidence>
<comment type="subunit">
    <text evidence="4 13">Heterodimer of LeuC and LeuD.</text>
</comment>
<dbReference type="InterPro" id="IPR036008">
    <property type="entry name" value="Aconitase_4Fe-4S_dom"/>
</dbReference>
<keyword evidence="10 13" id="KW-0411">Iron-sulfur</keyword>
<evidence type="ECO:0000313" key="16">
    <source>
        <dbReference type="Proteomes" id="UP001606099"/>
    </source>
</evidence>
<dbReference type="GO" id="GO:0003861">
    <property type="term" value="F:3-isopropylmalate dehydratase activity"/>
    <property type="evidence" value="ECO:0007669"/>
    <property type="project" value="UniProtKB-EC"/>
</dbReference>
<keyword evidence="16" id="KW-1185">Reference proteome</keyword>
<dbReference type="InterPro" id="IPR050067">
    <property type="entry name" value="IPM_dehydratase_rel_enz"/>
</dbReference>
<comment type="pathway">
    <text evidence="3 13">Amino-acid biosynthesis; L-leucine biosynthesis; L-leucine from 3-methyl-2-oxobutanoate: step 2/4.</text>
</comment>
<evidence type="ECO:0000256" key="5">
    <source>
        <dbReference type="ARBA" id="ARBA00022430"/>
    </source>
</evidence>
<evidence type="ECO:0000256" key="13">
    <source>
        <dbReference type="HAMAP-Rule" id="MF_01026"/>
    </source>
</evidence>
<dbReference type="CDD" id="cd01583">
    <property type="entry name" value="IPMI"/>
    <property type="match status" value="1"/>
</dbReference>
<dbReference type="NCBIfam" id="TIGR00170">
    <property type="entry name" value="leuC"/>
    <property type="match status" value="1"/>
</dbReference>
<keyword evidence="12 13" id="KW-0100">Branched-chain amino acid biosynthesis</keyword>
<protein>
    <recommendedName>
        <fullName evidence="13">3-isopropylmalate dehydratase large subunit</fullName>
        <ecNumber evidence="13">4.2.1.33</ecNumber>
    </recommendedName>
    <alternativeName>
        <fullName evidence="13">Alpha-IPM isomerase</fullName>
        <shortName evidence="13">IPMI</shortName>
    </alternativeName>
    <alternativeName>
        <fullName evidence="13">Isopropylmalate isomerase</fullName>
    </alternativeName>
</protein>
<dbReference type="PANTHER" id="PTHR43822:SF9">
    <property type="entry name" value="3-ISOPROPYLMALATE DEHYDRATASE"/>
    <property type="match status" value="1"/>
</dbReference>
<dbReference type="Proteomes" id="UP001606099">
    <property type="component" value="Unassembled WGS sequence"/>
</dbReference>
<gene>
    <name evidence="13 15" type="primary">leuC</name>
    <name evidence="15" type="ORF">ACG0Z6_13555</name>
</gene>
<dbReference type="InterPro" id="IPR033941">
    <property type="entry name" value="IPMI_cat"/>
</dbReference>
<dbReference type="PROSITE" id="PS00450">
    <property type="entry name" value="ACONITASE_1"/>
    <property type="match status" value="1"/>
</dbReference>
<evidence type="ECO:0000256" key="11">
    <source>
        <dbReference type="ARBA" id="ARBA00023239"/>
    </source>
</evidence>
<evidence type="ECO:0000256" key="9">
    <source>
        <dbReference type="ARBA" id="ARBA00023004"/>
    </source>
</evidence>
<feature type="binding site" evidence="13">
    <location>
        <position position="411"/>
    </location>
    <ligand>
        <name>[4Fe-4S] cluster</name>
        <dbReference type="ChEBI" id="CHEBI:49883"/>
    </ligand>
</feature>
<organism evidence="15 16">
    <name type="scientific">Roseateles rivi</name>
    <dbReference type="NCBI Taxonomy" id="3299028"/>
    <lineage>
        <taxon>Bacteria</taxon>
        <taxon>Pseudomonadati</taxon>
        <taxon>Pseudomonadota</taxon>
        <taxon>Betaproteobacteria</taxon>
        <taxon>Burkholderiales</taxon>
        <taxon>Sphaerotilaceae</taxon>
        <taxon>Roseateles</taxon>
    </lineage>
</organism>
<dbReference type="Gene3D" id="3.30.499.10">
    <property type="entry name" value="Aconitase, domain 3"/>
    <property type="match status" value="2"/>
</dbReference>
<name>A0ABW7FY25_9BURK</name>
<comment type="catalytic activity">
    <reaction evidence="1 13">
        <text>(2R,3S)-3-isopropylmalate = (2S)-2-isopropylmalate</text>
        <dbReference type="Rhea" id="RHEA:32287"/>
        <dbReference type="ChEBI" id="CHEBI:1178"/>
        <dbReference type="ChEBI" id="CHEBI:35121"/>
        <dbReference type="EC" id="4.2.1.33"/>
    </reaction>
</comment>
<evidence type="ECO:0000256" key="8">
    <source>
        <dbReference type="ARBA" id="ARBA00022723"/>
    </source>
</evidence>
<dbReference type="EC" id="4.2.1.33" evidence="13"/>
<keyword evidence="6 13" id="KW-0004">4Fe-4S</keyword>
<evidence type="ECO:0000259" key="14">
    <source>
        <dbReference type="Pfam" id="PF00330"/>
    </source>
</evidence>
<dbReference type="InterPro" id="IPR001030">
    <property type="entry name" value="Acoase/IPM_deHydtase_lsu_aba"/>
</dbReference>
<evidence type="ECO:0000256" key="2">
    <source>
        <dbReference type="ARBA" id="ARBA00002695"/>
    </source>
</evidence>
<feature type="domain" description="Aconitase/3-isopropylmalate dehydratase large subunit alpha/beta/alpha" evidence="14">
    <location>
        <begin position="8"/>
        <end position="461"/>
    </location>
</feature>
<keyword evidence="8 13" id="KW-0479">Metal-binding</keyword>
<dbReference type="NCBIfam" id="NF009116">
    <property type="entry name" value="PRK12466.1"/>
    <property type="match status" value="1"/>
</dbReference>
<accession>A0ABW7FY25</accession>
<dbReference type="SUPFAM" id="SSF53732">
    <property type="entry name" value="Aconitase iron-sulfur domain"/>
    <property type="match status" value="1"/>
</dbReference>
<evidence type="ECO:0000256" key="3">
    <source>
        <dbReference type="ARBA" id="ARBA00004729"/>
    </source>
</evidence>
<feature type="binding site" evidence="13">
    <location>
        <position position="414"/>
    </location>
    <ligand>
        <name>[4Fe-4S] cluster</name>
        <dbReference type="ChEBI" id="CHEBI:49883"/>
    </ligand>
</feature>
<comment type="function">
    <text evidence="2 13">Catalyzes the isomerization between 2-isopropylmalate and 3-isopropylmalate, via the formation of 2-isopropylmaleate.</text>
</comment>
<dbReference type="Pfam" id="PF00330">
    <property type="entry name" value="Aconitase"/>
    <property type="match status" value="1"/>
</dbReference>